<evidence type="ECO:0000313" key="2">
    <source>
        <dbReference type="EMBL" id="KAA9023900.1"/>
    </source>
</evidence>
<accession>A0A5J5HS07</accession>
<dbReference type="EMBL" id="VYKL01000018">
    <property type="protein sequence ID" value="KAA9023900.1"/>
    <property type="molecule type" value="Genomic_DNA"/>
</dbReference>
<feature type="coiled-coil region" evidence="1">
    <location>
        <begin position="161"/>
        <end position="191"/>
    </location>
</feature>
<evidence type="ECO:0000313" key="3">
    <source>
        <dbReference type="Proteomes" id="UP000326671"/>
    </source>
</evidence>
<name>A0A5J5HS07_9BACI</name>
<dbReference type="Gene3D" id="1.20.120.570">
    <property type="entry name" value="YkyA-like"/>
    <property type="match status" value="1"/>
</dbReference>
<evidence type="ECO:0000256" key="1">
    <source>
        <dbReference type="SAM" id="Coils"/>
    </source>
</evidence>
<evidence type="ECO:0008006" key="4">
    <source>
        <dbReference type="Google" id="ProtNLM"/>
    </source>
</evidence>
<dbReference type="InterPro" id="IPR036785">
    <property type="entry name" value="YkyA-like_sf"/>
</dbReference>
<dbReference type="Pfam" id="PF10368">
    <property type="entry name" value="YkyA"/>
    <property type="match status" value="1"/>
</dbReference>
<dbReference type="Proteomes" id="UP000326671">
    <property type="component" value="Unassembled WGS sequence"/>
</dbReference>
<reference evidence="2 3" key="1">
    <citation type="submission" date="2019-09" db="EMBL/GenBank/DDBJ databases">
        <title>Whole genome sequences of isolates from the Mars Exploration Rovers.</title>
        <authorList>
            <person name="Seuylemezian A."/>
            <person name="Vaishampayan P."/>
        </authorList>
    </citation>
    <scope>NUCLEOTIDE SEQUENCE [LARGE SCALE GENOMIC DNA]</scope>
    <source>
        <strain evidence="2 3">MER_TA_151</strain>
    </source>
</reference>
<organism evidence="2 3">
    <name type="scientific">Niallia endozanthoxylica</name>
    <dbReference type="NCBI Taxonomy" id="2036016"/>
    <lineage>
        <taxon>Bacteria</taxon>
        <taxon>Bacillati</taxon>
        <taxon>Bacillota</taxon>
        <taxon>Bacilli</taxon>
        <taxon>Bacillales</taxon>
        <taxon>Bacillaceae</taxon>
        <taxon>Niallia</taxon>
    </lineage>
</organism>
<dbReference type="RefSeq" id="WP_150440300.1">
    <property type="nucleotide sequence ID" value="NZ_VYKL01000018.1"/>
</dbReference>
<comment type="caution">
    <text evidence="2">The sequence shown here is derived from an EMBL/GenBank/DDBJ whole genome shotgun (WGS) entry which is preliminary data.</text>
</comment>
<gene>
    <name evidence="2" type="ORF">F4V44_12240</name>
</gene>
<dbReference type="OrthoDB" id="2883195at2"/>
<dbReference type="InterPro" id="IPR019454">
    <property type="entry name" value="Lipoprot_YkyA-like"/>
</dbReference>
<dbReference type="AlphaFoldDB" id="A0A5J5HS07"/>
<sequence>MKKQLLIAFAIIISMIVILNGCQSDQKQAANIQKTLEKAVEYEKDFAANQTELNEMRKNAQLLYNDLINLDINDKDKINQIIEEGFTYTKKQQQEVEEAKENFQKAYQTSSKIEKHIKKIKHDDQKNQATKLLTVMKERKKLIDSFFENYLENLKIQNTFYQQFKEENINLESLNEQITEINQRTQDMGETIQKFNQYTKQYMEAEKAYFQMN</sequence>
<keyword evidence="1" id="KW-0175">Coiled coil</keyword>
<proteinExistence type="predicted"/>
<dbReference type="SUPFAM" id="SSF140423">
    <property type="entry name" value="MW0975(SA0943)-like"/>
    <property type="match status" value="1"/>
</dbReference>
<keyword evidence="3" id="KW-1185">Reference proteome</keyword>
<protein>
    <recommendedName>
        <fullName evidence="4">Cell-wall binding lipoprotein</fullName>
    </recommendedName>
</protein>